<dbReference type="InterPro" id="IPR039905">
    <property type="entry name" value="CD2BP2/Lin1"/>
</dbReference>
<dbReference type="InterPro" id="IPR003169">
    <property type="entry name" value="GYF"/>
</dbReference>
<dbReference type="Proteomes" id="UP000050790">
    <property type="component" value="Unassembled WGS sequence"/>
</dbReference>
<dbReference type="InterPro" id="IPR035445">
    <property type="entry name" value="GYF-like_dom_sf"/>
</dbReference>
<dbReference type="PANTHER" id="PTHR13138">
    <property type="entry name" value="PROTEIN LIN1"/>
    <property type="match status" value="1"/>
</dbReference>
<organism evidence="3 4">
    <name type="scientific">Schistosoma margrebowiei</name>
    <dbReference type="NCBI Taxonomy" id="48269"/>
    <lineage>
        <taxon>Eukaryota</taxon>
        <taxon>Metazoa</taxon>
        <taxon>Spiralia</taxon>
        <taxon>Lophotrochozoa</taxon>
        <taxon>Platyhelminthes</taxon>
        <taxon>Trematoda</taxon>
        <taxon>Digenea</taxon>
        <taxon>Strigeidida</taxon>
        <taxon>Schistosomatoidea</taxon>
        <taxon>Schistosomatidae</taxon>
        <taxon>Schistosoma</taxon>
    </lineage>
</organism>
<dbReference type="SUPFAM" id="SSF55277">
    <property type="entry name" value="GYF domain"/>
    <property type="match status" value="1"/>
</dbReference>
<feature type="region of interest" description="Disordered" evidence="1">
    <location>
        <begin position="242"/>
        <end position="261"/>
    </location>
</feature>
<dbReference type="SMART" id="SM00444">
    <property type="entry name" value="GYF"/>
    <property type="match status" value="1"/>
</dbReference>
<reference evidence="4 5" key="1">
    <citation type="submission" date="2023-11" db="UniProtKB">
        <authorList>
            <consortium name="WormBaseParasite"/>
        </authorList>
    </citation>
    <scope>IDENTIFICATION</scope>
</reference>
<dbReference type="GO" id="GO:0005682">
    <property type="term" value="C:U5 snRNP"/>
    <property type="evidence" value="ECO:0007669"/>
    <property type="project" value="InterPro"/>
</dbReference>
<dbReference type="WBParaSite" id="SMRG1_69720.5">
    <property type="protein sequence ID" value="SMRG1_69720.5"/>
    <property type="gene ID" value="SMRG1_69720"/>
</dbReference>
<sequence>MAFLWSFCNLLWVTFRSKYMLKGLAMKFGSSFSNLDAFLTFVIFPYCSRGRRQLFINIKIQSHVETLWLRCGMSYFSSYLTRSKITSEELSKPLKLSKPSLDSDEEDYNDKDCFRLHEADIDGQEATTLEYDDEVKITPFNMKEELEEDGHFDSAGTFIFKKQVDARDNWLEDINWLEVKKNQEKNSLKDTSISDELGGKMLSKEEKLALYQELLSYLQPSETVLRSIRRMGACSDAKKSASASQRWLRNKNPKTETQTGNPEGLIRVTELADQLVQGGDFDVYQKTFDDIKKLVECTKQFAADDELEVLGQAFDEKQADNKDGIKSTEEHDGTDHDGSNNNTSVMWHLKRSNKPNTEIEGPYTSEQLKVWLQDGTFNDDDNILIRESTKSDGQFYNITRIDFDLYE</sequence>
<name>A0AA85AA39_9TREM</name>
<dbReference type="AlphaFoldDB" id="A0AA85AA39"/>
<proteinExistence type="predicted"/>
<evidence type="ECO:0000313" key="4">
    <source>
        <dbReference type="WBParaSite" id="SMRG1_69720.5"/>
    </source>
</evidence>
<evidence type="ECO:0000259" key="2">
    <source>
        <dbReference type="PROSITE" id="PS50829"/>
    </source>
</evidence>
<evidence type="ECO:0000313" key="3">
    <source>
        <dbReference type="Proteomes" id="UP000050790"/>
    </source>
</evidence>
<evidence type="ECO:0000313" key="5">
    <source>
        <dbReference type="WBParaSite" id="SMRG1_69730.3"/>
    </source>
</evidence>
<dbReference type="WBParaSite" id="SMRG1_69730.3">
    <property type="protein sequence ID" value="SMRG1_69730.3"/>
    <property type="gene ID" value="SMRG1_69730"/>
</dbReference>
<feature type="compositionally biased region" description="Basic and acidic residues" evidence="1">
    <location>
        <begin position="314"/>
        <end position="338"/>
    </location>
</feature>
<dbReference type="PANTHER" id="PTHR13138:SF3">
    <property type="entry name" value="CD2 ANTIGEN CYTOPLASMIC TAIL-BINDING PROTEIN 2"/>
    <property type="match status" value="1"/>
</dbReference>
<protein>
    <recommendedName>
        <fullName evidence="2">GYF domain-containing protein</fullName>
    </recommendedName>
</protein>
<dbReference type="PROSITE" id="PS50829">
    <property type="entry name" value="GYF"/>
    <property type="match status" value="1"/>
</dbReference>
<dbReference type="Gene3D" id="3.30.1490.40">
    <property type="match status" value="1"/>
</dbReference>
<evidence type="ECO:0000256" key="1">
    <source>
        <dbReference type="SAM" id="MobiDB-lite"/>
    </source>
</evidence>
<feature type="domain" description="GYF" evidence="2">
    <location>
        <begin position="344"/>
        <end position="404"/>
    </location>
</feature>
<feature type="region of interest" description="Disordered" evidence="1">
    <location>
        <begin position="314"/>
        <end position="344"/>
    </location>
</feature>
<accession>A0AA85AA39</accession>